<dbReference type="PANTHER" id="PTHR38340:SF1">
    <property type="entry name" value="S-LAYER PROTEIN"/>
    <property type="match status" value="1"/>
</dbReference>
<protein>
    <recommendedName>
        <fullName evidence="5">Calcium-binding protein</fullName>
    </recommendedName>
</protein>
<comment type="caution">
    <text evidence="3">The sequence shown here is derived from an EMBL/GenBank/DDBJ whole genome shotgun (WGS) entry which is preliminary data.</text>
</comment>
<accession>A0ABV9KC72</accession>
<dbReference type="PRINTS" id="PR00313">
    <property type="entry name" value="CABNDNGRPT"/>
</dbReference>
<dbReference type="Pfam" id="PF00353">
    <property type="entry name" value="HemolysinCabind"/>
    <property type="match status" value="7"/>
</dbReference>
<evidence type="ECO:0000256" key="1">
    <source>
        <dbReference type="ARBA" id="ARBA00004613"/>
    </source>
</evidence>
<proteinExistence type="predicted"/>
<dbReference type="PANTHER" id="PTHR38340">
    <property type="entry name" value="S-LAYER PROTEIN"/>
    <property type="match status" value="1"/>
</dbReference>
<dbReference type="RefSeq" id="WP_380715907.1">
    <property type="nucleotide sequence ID" value="NZ_JBHSGI010000002.1"/>
</dbReference>
<dbReference type="InterPro" id="IPR011049">
    <property type="entry name" value="Serralysin-like_metalloprot_C"/>
</dbReference>
<dbReference type="Proteomes" id="UP001595973">
    <property type="component" value="Unassembled WGS sequence"/>
</dbReference>
<keyword evidence="4" id="KW-1185">Reference proteome</keyword>
<dbReference type="PROSITE" id="PS00330">
    <property type="entry name" value="HEMOLYSIN_CALCIUM"/>
    <property type="match status" value="2"/>
</dbReference>
<evidence type="ECO:0000313" key="4">
    <source>
        <dbReference type="Proteomes" id="UP001595973"/>
    </source>
</evidence>
<organism evidence="3 4">
    <name type="scientific">Seohaeicola nanhaiensis</name>
    <dbReference type="NCBI Taxonomy" id="1387282"/>
    <lineage>
        <taxon>Bacteria</taxon>
        <taxon>Pseudomonadati</taxon>
        <taxon>Pseudomonadota</taxon>
        <taxon>Alphaproteobacteria</taxon>
        <taxon>Rhodobacterales</taxon>
        <taxon>Roseobacteraceae</taxon>
        <taxon>Seohaeicola</taxon>
    </lineage>
</organism>
<evidence type="ECO:0000313" key="3">
    <source>
        <dbReference type="EMBL" id="MFC4667672.1"/>
    </source>
</evidence>
<name>A0ABV9KC72_9RHOB</name>
<reference evidence="4" key="1">
    <citation type="journal article" date="2019" name="Int. J. Syst. Evol. Microbiol.">
        <title>The Global Catalogue of Microorganisms (GCM) 10K type strain sequencing project: providing services to taxonomists for standard genome sequencing and annotation.</title>
        <authorList>
            <consortium name="The Broad Institute Genomics Platform"/>
            <consortium name="The Broad Institute Genome Sequencing Center for Infectious Disease"/>
            <person name="Wu L."/>
            <person name="Ma J."/>
        </authorList>
    </citation>
    <scope>NUCLEOTIDE SEQUENCE [LARGE SCALE GENOMIC DNA]</scope>
    <source>
        <strain evidence="4">CGMCC 4.7283</strain>
    </source>
</reference>
<dbReference type="EMBL" id="JBHSGI010000002">
    <property type="protein sequence ID" value="MFC4667672.1"/>
    <property type="molecule type" value="Genomic_DNA"/>
</dbReference>
<evidence type="ECO:0008006" key="5">
    <source>
        <dbReference type="Google" id="ProtNLM"/>
    </source>
</evidence>
<dbReference type="InterPro" id="IPR050557">
    <property type="entry name" value="RTX_toxin/Mannuronan_C5-epim"/>
</dbReference>
<dbReference type="InterPro" id="IPR018511">
    <property type="entry name" value="Hemolysin-typ_Ca-bd_CS"/>
</dbReference>
<dbReference type="InterPro" id="IPR001343">
    <property type="entry name" value="Hemolysn_Ca-bd"/>
</dbReference>
<dbReference type="Gene3D" id="2.150.10.10">
    <property type="entry name" value="Serralysin-like metalloprotease, C-terminal"/>
    <property type="match status" value="5"/>
</dbReference>
<dbReference type="SUPFAM" id="SSF51120">
    <property type="entry name" value="beta-Roll"/>
    <property type="match status" value="5"/>
</dbReference>
<gene>
    <name evidence="3" type="ORF">ACFO5X_03835</name>
</gene>
<keyword evidence="2" id="KW-0964">Secreted</keyword>
<comment type="subcellular location">
    <subcellularLocation>
        <location evidence="1">Secreted</location>
    </subcellularLocation>
</comment>
<evidence type="ECO:0000256" key="2">
    <source>
        <dbReference type="ARBA" id="ARBA00022525"/>
    </source>
</evidence>
<sequence>MTVFTGSSGRDVLDYRTGTLTGFLTGTVADIQDSEDDIINAGDGDDLVYGGRGQDIIHGGKGNDTLDGGLNNQSGAAKYSYVYGDEGDDIITSESPYAYLFGGAGRDIITAPNFSGEVQGGAGADHLIGKGGYLGGKLSYRDSPTAVSVNLGTGATSGGDARGDVIEGFQALAGSGFGDTLTGSALDDNLSGLGGTDVIRGLAGKDGLLGGDGDDRMFGGAGDDRLVGGAGADLMNGGAGHDTVDFGFGTDSLAVTINLATNVNGGSAAGDRFVSIEEVRGSEYADDITGSRKAEKLDGSSGNDVIRGGAGNDYLIGGAGADTIYGGKGRDHFYTYESSTPGGDYYHGGQGRDEIDYSDAVVLDLMTGTGGGQAAGDTLVSIEIIITGLDDDIITGSNRSERFDTSLGNNVVRGMGGNDYFVVSSYTDTIDGGDGVDTFYWDRYMLGDAKVDLRTQTFSGYDSFATLSMSGIENFAFEAGDATIIGSGVGNRITGAEGDDVFRGMGGRDWLDGKGGHNVLVGGAGADHFVFSTLPGAGEADLVRDFEAADMIALKAKAFKAIGPVLQAGEFHVGAQAQDANDHLIWQAGKDRLWYDADGDGAGAKVLIAVIHGANVTFDDFQMI</sequence>